<sequence>MILDNLPSEKAFFEMVEPNRPIRISAYVYSTYNCESELLIKPKHFFGTCKHDRSEFIRTMYRRIKGAGDGYQLDKLVSVLSGNQHVLQINFLSDKALKNV</sequence>
<gene>
    <name evidence="1" type="ORF">M979_4426</name>
</gene>
<evidence type="ECO:0000313" key="1">
    <source>
        <dbReference type="EMBL" id="OAT14617.1"/>
    </source>
</evidence>
<evidence type="ECO:0000313" key="2">
    <source>
        <dbReference type="Proteomes" id="UP000078286"/>
    </source>
</evidence>
<comment type="caution">
    <text evidence="1">The sequence shown here is derived from an EMBL/GenBank/DDBJ whole genome shotgun (WGS) entry which is preliminary data.</text>
</comment>
<protein>
    <submittedName>
        <fullName evidence="1">Uncharacterized protein</fullName>
    </submittedName>
</protein>
<proteinExistence type="predicted"/>
<dbReference type="AlphaFoldDB" id="A0A1B7HGD5"/>
<organism evidence="1 2">
    <name type="scientific">Buttiauxella noackiae ATCC 51607</name>
    <dbReference type="NCBI Taxonomy" id="1354255"/>
    <lineage>
        <taxon>Bacteria</taxon>
        <taxon>Pseudomonadati</taxon>
        <taxon>Pseudomonadota</taxon>
        <taxon>Gammaproteobacteria</taxon>
        <taxon>Enterobacterales</taxon>
        <taxon>Enterobacteriaceae</taxon>
        <taxon>Buttiauxella</taxon>
    </lineage>
</organism>
<dbReference type="EMBL" id="LXEO01000076">
    <property type="protein sequence ID" value="OAT14617.1"/>
    <property type="molecule type" value="Genomic_DNA"/>
</dbReference>
<keyword evidence="2" id="KW-1185">Reference proteome</keyword>
<name>A0A1B7HGD5_9ENTR</name>
<dbReference type="Proteomes" id="UP000078286">
    <property type="component" value="Unassembled WGS sequence"/>
</dbReference>
<reference evidence="1 2" key="1">
    <citation type="submission" date="2016-04" db="EMBL/GenBank/DDBJ databases">
        <title>ATOL: Assembling a taxonomically balanced genome-scale reconstruction of the evolutionary history of the Enterobacteriaceae.</title>
        <authorList>
            <person name="Plunkett G.III."/>
            <person name="Neeno-Eckwall E.C."/>
            <person name="Glasner J.D."/>
            <person name="Perna N.T."/>
        </authorList>
    </citation>
    <scope>NUCLEOTIDE SEQUENCE [LARGE SCALE GENOMIC DNA]</scope>
    <source>
        <strain evidence="1 2">ATCC 51607</strain>
    </source>
</reference>
<dbReference type="RefSeq" id="WP_064556434.1">
    <property type="nucleotide sequence ID" value="NZ_LXEO01000076.1"/>
</dbReference>
<dbReference type="PATRIC" id="fig|1354255.3.peg.4569"/>
<accession>A0A1B7HGD5</accession>